<keyword evidence="1" id="KW-0175">Coiled coil</keyword>
<dbReference type="InterPro" id="IPR007060">
    <property type="entry name" value="FtsL/DivIC"/>
</dbReference>
<sequence length="168" mass="18559">MARQTRQKDGTRRVPVTLPREETAPEGWLRNLRFSGFTLLMLALVILAVIVLAPNLRILLEQRAQIAQLEQTVAEAESSVGELTEEVDRWKDPAYIEAQARERLNYVLPGDISYLVVGDTGAQQGTENGLPISDQIQTTKTDWLATLLSSIYTAGLTTAPAQDLETVP</sequence>
<keyword evidence="2" id="KW-0812">Transmembrane</keyword>
<feature type="coiled-coil region" evidence="1">
    <location>
        <begin position="59"/>
        <end position="86"/>
    </location>
</feature>
<keyword evidence="4" id="KW-1185">Reference proteome</keyword>
<name>A0ABT9BU09_9MICO</name>
<dbReference type="Proteomes" id="UP001241072">
    <property type="component" value="Unassembled WGS sequence"/>
</dbReference>
<reference evidence="3 4" key="1">
    <citation type="submission" date="2023-07" db="EMBL/GenBank/DDBJ databases">
        <title>Protaetiibacter sp. nov WY-16 isolated from soil.</title>
        <authorList>
            <person name="Liu B."/>
            <person name="Wan Y."/>
        </authorList>
    </citation>
    <scope>NUCLEOTIDE SEQUENCE [LARGE SCALE GENOMIC DNA]</scope>
    <source>
        <strain evidence="3 4">WY-16</strain>
    </source>
</reference>
<accession>A0ABT9BU09</accession>
<evidence type="ECO:0000256" key="1">
    <source>
        <dbReference type="SAM" id="Coils"/>
    </source>
</evidence>
<dbReference type="EMBL" id="JAUQUB010000004">
    <property type="protein sequence ID" value="MDO7883286.1"/>
    <property type="molecule type" value="Genomic_DNA"/>
</dbReference>
<comment type="caution">
    <text evidence="3">The sequence shown here is derived from an EMBL/GenBank/DDBJ whole genome shotgun (WGS) entry which is preliminary data.</text>
</comment>
<evidence type="ECO:0000313" key="4">
    <source>
        <dbReference type="Proteomes" id="UP001241072"/>
    </source>
</evidence>
<keyword evidence="2" id="KW-1133">Transmembrane helix</keyword>
<dbReference type="RefSeq" id="WP_305003716.1">
    <property type="nucleotide sequence ID" value="NZ_JAUQUB010000004.1"/>
</dbReference>
<feature type="transmembrane region" description="Helical" evidence="2">
    <location>
        <begin position="34"/>
        <end position="53"/>
    </location>
</feature>
<proteinExistence type="predicted"/>
<organism evidence="3 4">
    <name type="scientific">Antiquaquibacter soli</name>
    <dbReference type="NCBI Taxonomy" id="3064523"/>
    <lineage>
        <taxon>Bacteria</taxon>
        <taxon>Bacillati</taxon>
        <taxon>Actinomycetota</taxon>
        <taxon>Actinomycetes</taxon>
        <taxon>Micrococcales</taxon>
        <taxon>Microbacteriaceae</taxon>
        <taxon>Antiquaquibacter</taxon>
    </lineage>
</organism>
<gene>
    <name evidence="3" type="ORF">Q5716_13705</name>
</gene>
<keyword evidence="2" id="KW-0472">Membrane</keyword>
<dbReference type="Pfam" id="PF04977">
    <property type="entry name" value="DivIC"/>
    <property type="match status" value="1"/>
</dbReference>
<evidence type="ECO:0000256" key="2">
    <source>
        <dbReference type="SAM" id="Phobius"/>
    </source>
</evidence>
<evidence type="ECO:0000313" key="3">
    <source>
        <dbReference type="EMBL" id="MDO7883286.1"/>
    </source>
</evidence>
<protein>
    <submittedName>
        <fullName evidence="3">Septum formation initiator family protein</fullName>
    </submittedName>
</protein>